<evidence type="ECO:0000256" key="1">
    <source>
        <dbReference type="SAM" id="MobiDB-lite"/>
    </source>
</evidence>
<gene>
    <name evidence="2" type="ORF">RUM44_000092</name>
</gene>
<protein>
    <submittedName>
        <fullName evidence="2">Uncharacterized protein</fullName>
    </submittedName>
</protein>
<evidence type="ECO:0000313" key="2">
    <source>
        <dbReference type="EMBL" id="KAK6634845.1"/>
    </source>
</evidence>
<proteinExistence type="predicted"/>
<dbReference type="Proteomes" id="UP001359485">
    <property type="component" value="Unassembled WGS sequence"/>
</dbReference>
<name>A0ABR1B578_POLSC</name>
<organism evidence="2 3">
    <name type="scientific">Polyplax serrata</name>
    <name type="common">Common mouse louse</name>
    <dbReference type="NCBI Taxonomy" id="468196"/>
    <lineage>
        <taxon>Eukaryota</taxon>
        <taxon>Metazoa</taxon>
        <taxon>Ecdysozoa</taxon>
        <taxon>Arthropoda</taxon>
        <taxon>Hexapoda</taxon>
        <taxon>Insecta</taxon>
        <taxon>Pterygota</taxon>
        <taxon>Neoptera</taxon>
        <taxon>Paraneoptera</taxon>
        <taxon>Psocodea</taxon>
        <taxon>Troctomorpha</taxon>
        <taxon>Phthiraptera</taxon>
        <taxon>Anoplura</taxon>
        <taxon>Polyplacidae</taxon>
        <taxon>Polyplax</taxon>
    </lineage>
</organism>
<dbReference type="EMBL" id="JAWJWF010000003">
    <property type="protein sequence ID" value="KAK6634845.1"/>
    <property type="molecule type" value="Genomic_DNA"/>
</dbReference>
<accession>A0ABR1B578</accession>
<keyword evidence="3" id="KW-1185">Reference proteome</keyword>
<comment type="caution">
    <text evidence="2">The sequence shown here is derived from an EMBL/GenBank/DDBJ whole genome shotgun (WGS) entry which is preliminary data.</text>
</comment>
<feature type="region of interest" description="Disordered" evidence="1">
    <location>
        <begin position="1"/>
        <end position="71"/>
    </location>
</feature>
<reference evidence="2 3" key="1">
    <citation type="submission" date="2023-09" db="EMBL/GenBank/DDBJ databases">
        <title>Genomes of two closely related lineages of the louse Polyplax serrata with different host specificities.</title>
        <authorList>
            <person name="Martinu J."/>
            <person name="Tarabai H."/>
            <person name="Stefka J."/>
            <person name="Hypsa V."/>
        </authorList>
    </citation>
    <scope>NUCLEOTIDE SEQUENCE [LARGE SCALE GENOMIC DNA]</scope>
    <source>
        <strain evidence="2">98ZLc_SE</strain>
    </source>
</reference>
<evidence type="ECO:0000313" key="3">
    <source>
        <dbReference type="Proteomes" id="UP001359485"/>
    </source>
</evidence>
<feature type="compositionally biased region" description="Basic residues" evidence="1">
    <location>
        <begin position="11"/>
        <end position="49"/>
    </location>
</feature>
<sequence>MTAEKNAKAGCGRRKKRKKEKKKDAKRKRKKRRKIRKKTSAQAVKRKRSKTDGRMEGDETAEAPIRGNWRR</sequence>